<protein>
    <submittedName>
        <fullName evidence="1">Uncharacterized protein</fullName>
    </submittedName>
</protein>
<dbReference type="AlphaFoldDB" id="F8N1D6"/>
<dbReference type="VEuPathDB" id="FungiDB:NEUTE1DRAFT_119077"/>
<proteinExistence type="predicted"/>
<dbReference type="HOGENOM" id="CLU_3069269_0_0_1"/>
<dbReference type="KEGG" id="nte:NEUTE1DRAFT119077"/>
<name>F8N1D6_NEUT8</name>
<dbReference type="Proteomes" id="UP000008065">
    <property type="component" value="Unassembled WGS sequence"/>
</dbReference>
<evidence type="ECO:0000313" key="1">
    <source>
        <dbReference type="EMBL" id="EGO53116.1"/>
    </source>
</evidence>
<reference evidence="2" key="1">
    <citation type="journal article" date="2011" name="Genetics">
        <title>Massive changes in genome architecture accompany the transition to self-fertility in the filamentous fungus Neurospora tetrasperma.</title>
        <authorList>
            <person name="Ellison C.E."/>
            <person name="Stajich J.E."/>
            <person name="Jacobson D.J."/>
            <person name="Natvig D.O."/>
            <person name="Lapidus A."/>
            <person name="Foster B."/>
            <person name="Aerts A."/>
            <person name="Riley R."/>
            <person name="Lindquist E.A."/>
            <person name="Grigoriev I.V."/>
            <person name="Taylor J.W."/>
        </authorList>
    </citation>
    <scope>NUCLEOTIDE SEQUENCE [LARGE SCALE GENOMIC DNA]</scope>
    <source>
        <strain evidence="2">FGSC 2508 / P0657</strain>
    </source>
</reference>
<keyword evidence="2" id="KW-1185">Reference proteome</keyword>
<dbReference type="GeneID" id="20823737"/>
<sequence>MDDGSRHPGTSSERRRVEMMNGELEIQRLSGDWQLQTNYTTQSLSDFCAFVCR</sequence>
<evidence type="ECO:0000313" key="2">
    <source>
        <dbReference type="Proteomes" id="UP000008065"/>
    </source>
</evidence>
<dbReference type="EMBL" id="GL891382">
    <property type="protein sequence ID" value="EGO53116.1"/>
    <property type="molecule type" value="Genomic_DNA"/>
</dbReference>
<organism evidence="1 2">
    <name type="scientific">Neurospora tetrasperma (strain FGSC 2508 / ATCC MYA-4615 / P0657)</name>
    <dbReference type="NCBI Taxonomy" id="510951"/>
    <lineage>
        <taxon>Eukaryota</taxon>
        <taxon>Fungi</taxon>
        <taxon>Dikarya</taxon>
        <taxon>Ascomycota</taxon>
        <taxon>Pezizomycotina</taxon>
        <taxon>Sordariomycetes</taxon>
        <taxon>Sordariomycetidae</taxon>
        <taxon>Sordariales</taxon>
        <taxon>Sordariaceae</taxon>
        <taxon>Neurospora</taxon>
    </lineage>
</organism>
<dbReference type="RefSeq" id="XP_009856739.1">
    <property type="nucleotide sequence ID" value="XM_009858437.1"/>
</dbReference>
<accession>F8N1D6</accession>
<gene>
    <name evidence="1" type="ORF">NEUTE1DRAFT_119077</name>
</gene>